<accession>M0MW44</accession>
<dbReference type="Pfam" id="PF03551">
    <property type="entry name" value="PadR"/>
    <property type="match status" value="1"/>
</dbReference>
<reference evidence="2 3" key="1">
    <citation type="journal article" date="2014" name="PLoS Genet.">
        <title>Phylogenetically driven sequencing of extremely halophilic archaea reveals strategies for static and dynamic osmo-response.</title>
        <authorList>
            <person name="Becker E.A."/>
            <person name="Seitzer P.M."/>
            <person name="Tritt A."/>
            <person name="Larsen D."/>
            <person name="Krusor M."/>
            <person name="Yao A.I."/>
            <person name="Wu D."/>
            <person name="Madern D."/>
            <person name="Eisen J.A."/>
            <person name="Darling A.E."/>
            <person name="Facciotti M.T."/>
        </authorList>
    </citation>
    <scope>NUCLEOTIDE SEQUENCE [LARGE SCALE GENOMIC DNA]</scope>
    <source>
        <strain evidence="2 3">DSM 8989</strain>
    </source>
</reference>
<dbReference type="RefSeq" id="WP_005045971.1">
    <property type="nucleotide sequence ID" value="NZ_AOME01000080.1"/>
</dbReference>
<dbReference type="EMBL" id="AOME01000080">
    <property type="protein sequence ID" value="EMA49029.1"/>
    <property type="molecule type" value="Genomic_DNA"/>
</dbReference>
<dbReference type="PATRIC" id="fig|1227456.3.peg.3779"/>
<dbReference type="InterPro" id="IPR036388">
    <property type="entry name" value="WH-like_DNA-bd_sf"/>
</dbReference>
<protein>
    <submittedName>
        <fullName evidence="2">DNA binding domain-containing protein</fullName>
    </submittedName>
</protein>
<sequence length="157" mass="17279">MTSVRSSDSTVFGSQADRRVRVPVAASTARAVVIAMSVYDTTSDTDEPAPDLPDEPQPLAELTGFQRDVLFVVVSLDGTNPNGVEIKRELREAYDEEINHGRLYQNLRELVDEGLVEKRPVDGRTNAYRASAAAREYLEAHTAWSEWCLLDGPGEAA</sequence>
<evidence type="ECO:0000313" key="2">
    <source>
        <dbReference type="EMBL" id="EMA49029.1"/>
    </source>
</evidence>
<dbReference type="AlphaFoldDB" id="M0MW44"/>
<keyword evidence="3" id="KW-1185">Reference proteome</keyword>
<name>M0MW44_9EURY</name>
<gene>
    <name evidence="2" type="ORF">C450_18584</name>
</gene>
<proteinExistence type="predicted"/>
<dbReference type="SUPFAM" id="SSF46785">
    <property type="entry name" value="Winged helix' DNA-binding domain"/>
    <property type="match status" value="1"/>
</dbReference>
<dbReference type="Gene3D" id="1.10.10.10">
    <property type="entry name" value="Winged helix-like DNA-binding domain superfamily/Winged helix DNA-binding domain"/>
    <property type="match status" value="1"/>
</dbReference>
<comment type="caution">
    <text evidence="2">The sequence shown here is derived from an EMBL/GenBank/DDBJ whole genome shotgun (WGS) entry which is preliminary data.</text>
</comment>
<evidence type="ECO:0000313" key="3">
    <source>
        <dbReference type="Proteomes" id="UP000011625"/>
    </source>
</evidence>
<evidence type="ECO:0000259" key="1">
    <source>
        <dbReference type="Pfam" id="PF03551"/>
    </source>
</evidence>
<dbReference type="InterPro" id="IPR036390">
    <property type="entry name" value="WH_DNA-bd_sf"/>
</dbReference>
<dbReference type="Proteomes" id="UP000011625">
    <property type="component" value="Unassembled WGS sequence"/>
</dbReference>
<feature type="domain" description="Transcription regulator PadR N-terminal" evidence="1">
    <location>
        <begin position="80"/>
        <end position="139"/>
    </location>
</feature>
<dbReference type="STRING" id="1227456.C450_18584"/>
<dbReference type="InterPro" id="IPR005149">
    <property type="entry name" value="Tscrpt_reg_PadR_N"/>
</dbReference>
<organism evidence="2 3">
    <name type="scientific">Halococcus salifodinae DSM 8989</name>
    <dbReference type="NCBI Taxonomy" id="1227456"/>
    <lineage>
        <taxon>Archaea</taxon>
        <taxon>Methanobacteriati</taxon>
        <taxon>Methanobacteriota</taxon>
        <taxon>Stenosarchaea group</taxon>
        <taxon>Halobacteria</taxon>
        <taxon>Halobacteriales</taxon>
        <taxon>Halococcaceae</taxon>
        <taxon>Halococcus</taxon>
    </lineage>
</organism>